<dbReference type="Gene3D" id="3.90.1410.10">
    <property type="entry name" value="set domain protein methyltransferase, domain 1"/>
    <property type="match status" value="1"/>
</dbReference>
<feature type="region of interest" description="Disordered" evidence="1">
    <location>
        <begin position="351"/>
        <end position="373"/>
    </location>
</feature>
<comment type="caution">
    <text evidence="3">The sequence shown here is derived from an EMBL/GenBank/DDBJ whole genome shotgun (WGS) entry which is preliminary data.</text>
</comment>
<organism evidence="3 4">
    <name type="scientific">Skeletonema marinoi</name>
    <dbReference type="NCBI Taxonomy" id="267567"/>
    <lineage>
        <taxon>Eukaryota</taxon>
        <taxon>Sar</taxon>
        <taxon>Stramenopiles</taxon>
        <taxon>Ochrophyta</taxon>
        <taxon>Bacillariophyta</taxon>
        <taxon>Coscinodiscophyceae</taxon>
        <taxon>Thalassiosirophycidae</taxon>
        <taxon>Thalassiosirales</taxon>
        <taxon>Skeletonemataceae</taxon>
        <taxon>Skeletonema</taxon>
        <taxon>Skeletonema marinoi-dohrnii complex</taxon>
    </lineage>
</organism>
<dbReference type="Pfam" id="PF00856">
    <property type="entry name" value="SET"/>
    <property type="match status" value="1"/>
</dbReference>
<protein>
    <recommendedName>
        <fullName evidence="2">SET domain-containing protein</fullName>
    </recommendedName>
</protein>
<dbReference type="PROSITE" id="PS50280">
    <property type="entry name" value="SET"/>
    <property type="match status" value="1"/>
</dbReference>
<proteinExistence type="predicted"/>
<dbReference type="AlphaFoldDB" id="A0AAD8Y6T3"/>
<dbReference type="EMBL" id="JATAAI010000017">
    <property type="protein sequence ID" value="KAK1739756.1"/>
    <property type="molecule type" value="Genomic_DNA"/>
</dbReference>
<name>A0AAD8Y6T3_9STRA</name>
<dbReference type="SUPFAM" id="SSF82199">
    <property type="entry name" value="SET domain"/>
    <property type="match status" value="1"/>
</dbReference>
<dbReference type="InterPro" id="IPR046341">
    <property type="entry name" value="SET_dom_sf"/>
</dbReference>
<reference evidence="3" key="1">
    <citation type="submission" date="2023-06" db="EMBL/GenBank/DDBJ databases">
        <title>Survivors Of The Sea: Transcriptome response of Skeletonema marinoi to long-term dormancy.</title>
        <authorList>
            <person name="Pinder M.I.M."/>
            <person name="Kourtchenko O."/>
            <person name="Robertson E.K."/>
            <person name="Larsson T."/>
            <person name="Maumus F."/>
            <person name="Osuna-Cruz C.M."/>
            <person name="Vancaester E."/>
            <person name="Stenow R."/>
            <person name="Vandepoele K."/>
            <person name="Ploug H."/>
            <person name="Bruchert V."/>
            <person name="Godhe A."/>
            <person name="Topel M."/>
        </authorList>
    </citation>
    <scope>NUCLEOTIDE SEQUENCE</scope>
    <source>
        <strain evidence="3">R05AC</strain>
    </source>
</reference>
<feature type="compositionally biased region" description="Polar residues" evidence="1">
    <location>
        <begin position="351"/>
        <end position="362"/>
    </location>
</feature>
<dbReference type="Proteomes" id="UP001224775">
    <property type="component" value="Unassembled WGS sequence"/>
</dbReference>
<accession>A0AAD8Y6T3</accession>
<keyword evidence="4" id="KW-1185">Reference proteome</keyword>
<feature type="compositionally biased region" description="Polar residues" evidence="1">
    <location>
        <begin position="282"/>
        <end position="296"/>
    </location>
</feature>
<feature type="non-terminal residue" evidence="3">
    <location>
        <position position="1"/>
    </location>
</feature>
<evidence type="ECO:0000313" key="3">
    <source>
        <dbReference type="EMBL" id="KAK1739756.1"/>
    </source>
</evidence>
<evidence type="ECO:0000259" key="2">
    <source>
        <dbReference type="PROSITE" id="PS50280"/>
    </source>
</evidence>
<feature type="region of interest" description="Disordered" evidence="1">
    <location>
        <begin position="277"/>
        <end position="310"/>
    </location>
</feature>
<dbReference type="InterPro" id="IPR001214">
    <property type="entry name" value="SET_dom"/>
</dbReference>
<evidence type="ECO:0000256" key="1">
    <source>
        <dbReference type="SAM" id="MobiDB-lite"/>
    </source>
</evidence>
<feature type="domain" description="SET" evidence="2">
    <location>
        <begin position="17"/>
        <end position="231"/>
    </location>
</feature>
<evidence type="ECO:0000313" key="4">
    <source>
        <dbReference type="Proteomes" id="UP001224775"/>
    </source>
</evidence>
<gene>
    <name evidence="3" type="ORF">QTG54_009515</name>
</gene>
<sequence>RRSPTCTHKYQQWLRSKQVHVASNLVTTTNDTNLVVAGWGCVAKTDIEPGTVLFSIPRDACFGASVTENDDDDGEEEEDPTTRDTQMDLAMSILHCQNQQYLDNNNEAKAKEDWSPFPLSQFTHSTTSRSSLDVGTRIPSCHAHPSGFISLILDVAYKHYFNSHTNPWFGVSIVPFNTTLNWGKVPNVEFDLEEEDDNPDYNNNSETLCQRIVGRASCNIKKGQELFQAYGTSVADWCIGMVLHRQNWKIATVWTEMWCQLTTDILYIAQEAKEKKKKGKTHSINSETLNLNTRRQVGSEESDNPFASKTKIPQLASRLDALKSSGAVDESPWDGLDGHWTAEIARPTQPFLQSLRVSSQAKNHPKRGRENGT</sequence>